<accession>A0A316WKZ4</accession>
<evidence type="ECO:0000313" key="2">
    <source>
        <dbReference type="Proteomes" id="UP000236182"/>
    </source>
</evidence>
<comment type="caution">
    <text evidence="1">The sequence shown here is derived from an EMBL/GenBank/DDBJ whole genome shotgun (WGS) entry which is preliminary data.</text>
</comment>
<evidence type="ECO:0000313" key="1">
    <source>
        <dbReference type="EMBL" id="PWN62101.1"/>
    </source>
</evidence>
<protein>
    <submittedName>
        <fullName evidence="1">Uncharacterized protein</fullName>
    </submittedName>
</protein>
<dbReference type="Proteomes" id="UP000236182">
    <property type="component" value="Unassembled WGS sequence"/>
</dbReference>
<name>A0A316WKZ4_9FLAO</name>
<dbReference type="AlphaFoldDB" id="A0A316WKZ4"/>
<reference evidence="1" key="1">
    <citation type="submission" date="2018-04" db="EMBL/GenBank/DDBJ databases">
        <title>Draft Genome Sequences of Chryseobacterium lactis NCTC11390T isolated from milk, Chryseobacterium oncorhynchi 701B-08T from rainbow trout, and Chryseobacterium viscerum 687B-08T from diseased fish.</title>
        <authorList>
            <person name="Jeong J.-J."/>
            <person name="Lee Y.J."/>
            <person name="Pathiraja D."/>
            <person name="Park B."/>
            <person name="Choi I.-G."/>
            <person name="Kim K.D."/>
        </authorList>
    </citation>
    <scope>NUCLEOTIDE SEQUENCE [LARGE SCALE GENOMIC DNA]</scope>
    <source>
        <strain evidence="1">701B-08</strain>
    </source>
</reference>
<gene>
    <name evidence="1" type="ORF">C1638_016460</name>
</gene>
<proteinExistence type="predicted"/>
<keyword evidence="2" id="KW-1185">Reference proteome</keyword>
<sequence>MKIKVKEKNKLPLTFKHIDVFEDQKFKQKSDIIYFVECKKYQTDFYIRERPIKSLNRLL</sequence>
<organism evidence="1 2">
    <name type="scientific">Chryseobacterium oncorhynchi</name>
    <dbReference type="NCBI Taxonomy" id="741074"/>
    <lineage>
        <taxon>Bacteria</taxon>
        <taxon>Pseudomonadati</taxon>
        <taxon>Bacteroidota</taxon>
        <taxon>Flavobacteriia</taxon>
        <taxon>Flavobacteriales</taxon>
        <taxon>Weeksellaceae</taxon>
        <taxon>Chryseobacterium group</taxon>
        <taxon>Chryseobacterium</taxon>
    </lineage>
</organism>
<dbReference type="EMBL" id="PPEI02000005">
    <property type="protein sequence ID" value="PWN62101.1"/>
    <property type="molecule type" value="Genomic_DNA"/>
</dbReference>